<evidence type="ECO:0000313" key="2">
    <source>
        <dbReference type="EMBL" id="MPY30421.1"/>
    </source>
</evidence>
<organism evidence="2 3">
    <name type="scientific">Streptomyces adustus</name>
    <dbReference type="NCBI Taxonomy" id="1609272"/>
    <lineage>
        <taxon>Bacteria</taxon>
        <taxon>Bacillati</taxon>
        <taxon>Actinomycetota</taxon>
        <taxon>Actinomycetes</taxon>
        <taxon>Kitasatosporales</taxon>
        <taxon>Streptomycetaceae</taxon>
        <taxon>Streptomyces</taxon>
    </lineage>
</organism>
<feature type="compositionally biased region" description="Low complexity" evidence="1">
    <location>
        <begin position="40"/>
        <end position="56"/>
    </location>
</feature>
<sequence>MTRRPRLLTTAAAGATALLLLTGCGGGDGGSKGNDKIAGADTDTSPSASPSPSASKAADRPKIELPSDDILTFTPEKAGDAVKDAILSDNAEFVRSMDAAIIAQNPRLPALEYYTEGEGAAAAQQWVQGFKDAGLSITGTVRYYDRQVNVESKDKASLTYCGDESKGFNKVVKTGVVQKTKATKNSYVLYGVQVEKNDKGVWELVKIASTRGADRCQP</sequence>
<gene>
    <name evidence="2" type="ORF">FNH09_03585</name>
</gene>
<evidence type="ECO:0008006" key="4">
    <source>
        <dbReference type="Google" id="ProtNLM"/>
    </source>
</evidence>
<dbReference type="EMBL" id="VJZD01000008">
    <property type="protein sequence ID" value="MPY30421.1"/>
    <property type="molecule type" value="Genomic_DNA"/>
</dbReference>
<proteinExistence type="predicted"/>
<evidence type="ECO:0000256" key="1">
    <source>
        <dbReference type="SAM" id="MobiDB-lite"/>
    </source>
</evidence>
<protein>
    <recommendedName>
        <fullName evidence="4">Lipoprotein</fullName>
    </recommendedName>
</protein>
<accession>A0A5N8V575</accession>
<comment type="caution">
    <text evidence="2">The sequence shown here is derived from an EMBL/GenBank/DDBJ whole genome shotgun (WGS) entry which is preliminary data.</text>
</comment>
<evidence type="ECO:0000313" key="3">
    <source>
        <dbReference type="Proteomes" id="UP000325849"/>
    </source>
</evidence>
<dbReference type="PROSITE" id="PS51257">
    <property type="entry name" value="PROKAR_LIPOPROTEIN"/>
    <property type="match status" value="1"/>
</dbReference>
<keyword evidence="3" id="KW-1185">Reference proteome</keyword>
<reference evidence="2 3" key="1">
    <citation type="submission" date="2019-07" db="EMBL/GenBank/DDBJ databases">
        <title>New species of Amycolatopsis and Streptomyces.</title>
        <authorList>
            <person name="Duangmal K."/>
            <person name="Teo W.F.A."/>
            <person name="Lipun K."/>
        </authorList>
    </citation>
    <scope>NUCLEOTIDE SEQUENCE [LARGE SCALE GENOMIC DNA]</scope>
    <source>
        <strain evidence="2 3">NBRC 109810</strain>
    </source>
</reference>
<dbReference type="RefSeq" id="WP_162468064.1">
    <property type="nucleotide sequence ID" value="NZ_VJZD01000008.1"/>
</dbReference>
<name>A0A5N8V575_9ACTN</name>
<feature type="region of interest" description="Disordered" evidence="1">
    <location>
        <begin position="30"/>
        <end position="67"/>
    </location>
</feature>
<dbReference type="AlphaFoldDB" id="A0A5N8V575"/>
<dbReference type="Proteomes" id="UP000325849">
    <property type="component" value="Unassembled WGS sequence"/>
</dbReference>